<evidence type="ECO:0000313" key="1">
    <source>
        <dbReference type="EMBL" id="MBX06102.1"/>
    </source>
</evidence>
<sequence length="43" mass="5027">MYMMILPVGPVVSLRQIDLELYFLKVHQVQGRHLAHGLLLIKR</sequence>
<dbReference type="EMBL" id="GGEC01025618">
    <property type="protein sequence ID" value="MBX06102.1"/>
    <property type="molecule type" value="Transcribed_RNA"/>
</dbReference>
<name>A0A2P2KK57_RHIMU</name>
<organism evidence="1">
    <name type="scientific">Rhizophora mucronata</name>
    <name type="common">Asiatic mangrove</name>
    <dbReference type="NCBI Taxonomy" id="61149"/>
    <lineage>
        <taxon>Eukaryota</taxon>
        <taxon>Viridiplantae</taxon>
        <taxon>Streptophyta</taxon>
        <taxon>Embryophyta</taxon>
        <taxon>Tracheophyta</taxon>
        <taxon>Spermatophyta</taxon>
        <taxon>Magnoliopsida</taxon>
        <taxon>eudicotyledons</taxon>
        <taxon>Gunneridae</taxon>
        <taxon>Pentapetalae</taxon>
        <taxon>rosids</taxon>
        <taxon>fabids</taxon>
        <taxon>Malpighiales</taxon>
        <taxon>Rhizophoraceae</taxon>
        <taxon>Rhizophora</taxon>
    </lineage>
</organism>
<reference evidence="1" key="1">
    <citation type="submission" date="2018-02" db="EMBL/GenBank/DDBJ databases">
        <title>Rhizophora mucronata_Transcriptome.</title>
        <authorList>
            <person name="Meera S.P."/>
            <person name="Sreeshan A."/>
            <person name="Augustine A."/>
        </authorList>
    </citation>
    <scope>NUCLEOTIDE SEQUENCE</scope>
    <source>
        <tissue evidence="1">Leaf</tissue>
    </source>
</reference>
<dbReference type="AlphaFoldDB" id="A0A2P2KK57"/>
<proteinExistence type="predicted"/>
<accession>A0A2P2KK57</accession>
<protein>
    <submittedName>
        <fullName evidence="1">Uncharacterized protein</fullName>
    </submittedName>
</protein>